<reference evidence="2 3" key="1">
    <citation type="submission" date="2014-09" db="EMBL/GenBank/DDBJ databases">
        <authorList>
            <person name="Magalhaes I.L.F."/>
            <person name="Oliveira U."/>
            <person name="Santos F.R."/>
            <person name="Vidigal T.H.D.A."/>
            <person name="Brescovit A.D."/>
            <person name="Santos A.J."/>
        </authorList>
    </citation>
    <scope>NUCLEOTIDE SEQUENCE [LARGE SCALE GENOMIC DNA]</scope>
</reference>
<organism evidence="2 3">
    <name type="scientific">Ceraceosorus bombacis</name>
    <dbReference type="NCBI Taxonomy" id="401625"/>
    <lineage>
        <taxon>Eukaryota</taxon>
        <taxon>Fungi</taxon>
        <taxon>Dikarya</taxon>
        <taxon>Basidiomycota</taxon>
        <taxon>Ustilaginomycotina</taxon>
        <taxon>Exobasidiomycetes</taxon>
        <taxon>Ceraceosorales</taxon>
        <taxon>Ceraceosoraceae</taxon>
        <taxon>Ceraceosorus</taxon>
    </lineage>
</organism>
<keyword evidence="3" id="KW-1185">Reference proteome</keyword>
<dbReference type="Proteomes" id="UP000054845">
    <property type="component" value="Unassembled WGS sequence"/>
</dbReference>
<dbReference type="EMBL" id="CCYA01000221">
    <property type="protein sequence ID" value="CEH13490.1"/>
    <property type="molecule type" value="Genomic_DNA"/>
</dbReference>
<protein>
    <submittedName>
        <fullName evidence="2">Uncharacterized protein</fullName>
    </submittedName>
</protein>
<accession>A0A0N7L9D6</accession>
<evidence type="ECO:0000313" key="3">
    <source>
        <dbReference type="Proteomes" id="UP000054845"/>
    </source>
</evidence>
<evidence type="ECO:0000256" key="1">
    <source>
        <dbReference type="SAM" id="MobiDB-lite"/>
    </source>
</evidence>
<name>A0A0N7L9D6_9BASI</name>
<evidence type="ECO:0000313" key="2">
    <source>
        <dbReference type="EMBL" id="CEH13490.1"/>
    </source>
</evidence>
<proteinExistence type="predicted"/>
<dbReference type="AlphaFoldDB" id="A0A0N7L9D6"/>
<feature type="region of interest" description="Disordered" evidence="1">
    <location>
        <begin position="1"/>
        <end position="20"/>
    </location>
</feature>
<feature type="compositionally biased region" description="Polar residues" evidence="1">
    <location>
        <begin position="1"/>
        <end position="12"/>
    </location>
</feature>
<sequence>MLTPSLTYQYQKESSEQPEPVDHQISSLWLMSGSIITISHLALPRQGAMPSLRMSTETPPNN</sequence>